<organism evidence="1 2">
    <name type="scientific">Penicillium rubens (strain ATCC 28089 / DSM 1075 / NRRL 1951 / Wisconsin 54-1255)</name>
    <name type="common">Penicillium chrysogenum</name>
    <dbReference type="NCBI Taxonomy" id="500485"/>
    <lineage>
        <taxon>Eukaryota</taxon>
        <taxon>Fungi</taxon>
        <taxon>Dikarya</taxon>
        <taxon>Ascomycota</taxon>
        <taxon>Pezizomycotina</taxon>
        <taxon>Eurotiomycetes</taxon>
        <taxon>Eurotiomycetidae</taxon>
        <taxon>Eurotiales</taxon>
        <taxon>Aspergillaceae</taxon>
        <taxon>Penicillium</taxon>
        <taxon>Penicillium chrysogenum species complex</taxon>
    </lineage>
</organism>
<dbReference type="HOGENOM" id="CLU_1441501_0_0_1"/>
<accession>B6HQU6</accession>
<dbReference type="VEuPathDB" id="FungiDB:PCH_Pc22g20430"/>
<protein>
    <submittedName>
        <fullName evidence="1">Uncharacterized protein</fullName>
    </submittedName>
</protein>
<name>B6HQU6_PENRW</name>
<gene>
    <name evidence="1" type="ORF">Pc22g20430</name>
    <name evidence="1" type="ORF">PCH_Pc22g20430</name>
</gene>
<keyword evidence="2" id="KW-1185">Reference proteome</keyword>
<evidence type="ECO:0000313" key="2">
    <source>
        <dbReference type="Proteomes" id="UP000000724"/>
    </source>
</evidence>
<dbReference type="EMBL" id="AM920437">
    <property type="protein sequence ID" value="CAP99331.1"/>
    <property type="molecule type" value="Genomic_DNA"/>
</dbReference>
<dbReference type="OrthoDB" id="10602694at2759"/>
<proteinExistence type="predicted"/>
<reference evidence="1 2" key="1">
    <citation type="journal article" date="2008" name="Nat. Biotechnol.">
        <title>Genome sequencing and analysis of the filamentous fungus Penicillium chrysogenum.</title>
        <authorList>
            <person name="van den Berg M.A."/>
            <person name="Albang R."/>
            <person name="Albermann K."/>
            <person name="Badger J.H."/>
            <person name="Daran J.-M."/>
            <person name="Driessen A.J.M."/>
            <person name="Garcia-Estrada C."/>
            <person name="Fedorova N.D."/>
            <person name="Harris D.M."/>
            <person name="Heijne W.H.M."/>
            <person name="Joardar V.S."/>
            <person name="Kiel J.A.K.W."/>
            <person name="Kovalchuk A."/>
            <person name="Martin J.F."/>
            <person name="Nierman W.C."/>
            <person name="Nijland J.G."/>
            <person name="Pronk J.T."/>
            <person name="Roubos J.A."/>
            <person name="van der Klei I.J."/>
            <person name="van Peij N.N.M.E."/>
            <person name="Veenhuis M."/>
            <person name="von Doehren H."/>
            <person name="Wagner C."/>
            <person name="Wortman J.R."/>
            <person name="Bovenberg R.A.L."/>
        </authorList>
    </citation>
    <scope>NUCLEOTIDE SEQUENCE [LARGE SCALE GENOMIC DNA]</scope>
    <source>
        <strain evidence="2">ATCC 28089 / DSM 1075 / NRRL 1951 / Wisconsin 54-1255</strain>
    </source>
</reference>
<evidence type="ECO:0000313" key="1">
    <source>
        <dbReference type="EMBL" id="CAP99331.1"/>
    </source>
</evidence>
<dbReference type="Proteomes" id="UP000000724">
    <property type="component" value="Contig Pc00c22"/>
</dbReference>
<dbReference type="AlphaFoldDB" id="B6HQU6"/>
<sequence>MSPEEKRRKECRVHAVYRECLLSVVYCVHEAPRGLPEAASMVRCRYGMVQLLGGTVQILREIKYPSGKITDHISLPPLSSLSSLTRFRNVEPGAERHPNCGIVRGLRNERKRNNFSLRSPGGLDTGDTKIVAPLLHSTVSHSSGQDFDVEGGHGSSNLSSQKYSVGPLAGCRTIYGVVALDSASDEAM</sequence>